<proteinExistence type="predicted"/>
<dbReference type="RefSeq" id="XP_016637239.1">
    <property type="nucleotide sequence ID" value="XM_016772100.1"/>
</dbReference>
<dbReference type="GeneID" id="27707330"/>
<accession>A0A0D2J160</accession>
<gene>
    <name evidence="1" type="ORF">Z520_01584</name>
</gene>
<reference evidence="1 2" key="1">
    <citation type="submission" date="2015-01" db="EMBL/GenBank/DDBJ databases">
        <title>The Genome Sequence of Fonsecaea multimorphosa CBS 102226.</title>
        <authorList>
            <consortium name="The Broad Institute Genomics Platform"/>
            <person name="Cuomo C."/>
            <person name="de Hoog S."/>
            <person name="Gorbushina A."/>
            <person name="Stielow B."/>
            <person name="Teixiera M."/>
            <person name="Abouelleil A."/>
            <person name="Chapman S.B."/>
            <person name="Priest M."/>
            <person name="Young S.K."/>
            <person name="Wortman J."/>
            <person name="Nusbaum C."/>
            <person name="Birren B."/>
        </authorList>
    </citation>
    <scope>NUCLEOTIDE SEQUENCE [LARGE SCALE GENOMIC DNA]</scope>
    <source>
        <strain evidence="1 2">CBS 102226</strain>
    </source>
</reference>
<evidence type="ECO:0000313" key="1">
    <source>
        <dbReference type="EMBL" id="KIY03117.1"/>
    </source>
</evidence>
<protein>
    <submittedName>
        <fullName evidence="1">Uncharacterized protein</fullName>
    </submittedName>
</protein>
<keyword evidence="2" id="KW-1185">Reference proteome</keyword>
<dbReference type="AlphaFoldDB" id="A0A0D2J160"/>
<sequence length="74" mass="8331">MPMREIFRAANSVVVWLGEPQSPDDNFLRHIKAINSFIEGDEDGGSTSPQDLKMIEIHLTGVRDLVANAYFTRL</sequence>
<organism evidence="1 2">
    <name type="scientific">Fonsecaea multimorphosa CBS 102226</name>
    <dbReference type="NCBI Taxonomy" id="1442371"/>
    <lineage>
        <taxon>Eukaryota</taxon>
        <taxon>Fungi</taxon>
        <taxon>Dikarya</taxon>
        <taxon>Ascomycota</taxon>
        <taxon>Pezizomycotina</taxon>
        <taxon>Eurotiomycetes</taxon>
        <taxon>Chaetothyriomycetidae</taxon>
        <taxon>Chaetothyriales</taxon>
        <taxon>Herpotrichiellaceae</taxon>
        <taxon>Fonsecaea</taxon>
    </lineage>
</organism>
<evidence type="ECO:0000313" key="2">
    <source>
        <dbReference type="Proteomes" id="UP000053411"/>
    </source>
</evidence>
<name>A0A0D2J160_9EURO</name>
<dbReference type="Proteomes" id="UP000053411">
    <property type="component" value="Unassembled WGS sequence"/>
</dbReference>
<dbReference type="VEuPathDB" id="FungiDB:Z520_01584"/>
<dbReference type="EMBL" id="KN848063">
    <property type="protein sequence ID" value="KIY03117.1"/>
    <property type="molecule type" value="Genomic_DNA"/>
</dbReference>